<dbReference type="EMBL" id="CP018791">
    <property type="protein sequence ID" value="ARR02292.1"/>
    <property type="molecule type" value="Genomic_DNA"/>
</dbReference>
<dbReference type="AlphaFoldDB" id="A0A1X9T171"/>
<protein>
    <submittedName>
        <fullName evidence="1">Uncharacterized protein</fullName>
    </submittedName>
</protein>
<dbReference type="OrthoDB" id="5362160at2"/>
<proteinExistence type="predicted"/>
<evidence type="ECO:0000313" key="1">
    <source>
        <dbReference type="EMBL" id="ARR02292.1"/>
    </source>
</evidence>
<dbReference type="STRING" id="1660074.CVIC8964_0881"/>
<evidence type="ECO:0000313" key="2">
    <source>
        <dbReference type="Proteomes" id="UP000194265"/>
    </source>
</evidence>
<gene>
    <name evidence="1" type="ORF">CVIC8964_0881</name>
</gene>
<dbReference type="Proteomes" id="UP000194265">
    <property type="component" value="Chromosome"/>
</dbReference>
<sequence>MNDKIKRVKYLRGLEKFSKLIIRNLKRDDYDASKFRALVEKNAQILAKIEPVYLDQPYSKSLCEFANLVISNDDKAMLLKAANSLEKLKNSKTYKKDKHKGQIYE</sequence>
<reference evidence="1 2" key="1">
    <citation type="journal article" date="2017" name="Genome Biol. Evol.">
        <title>Comparative Genomic Analysis Identifies a Campylobacter Clade Deficient in Selenium Metabolism.</title>
        <authorList>
            <person name="Miller W.G."/>
            <person name="Yee E."/>
            <person name="Lopes B.S."/>
            <person name="Chapman M.H."/>
            <person name="Huynh S."/>
            <person name="Bono J.L."/>
            <person name="Parker C.T."/>
            <person name="Strachan N.J.C."/>
            <person name="Forbes K.J."/>
        </authorList>
    </citation>
    <scope>NUCLEOTIDE SEQUENCE [LARGE SCALE GENOMIC DNA]</scope>
    <source>
        <strain evidence="1 2">RM8964</strain>
    </source>
</reference>
<dbReference type="RefSeq" id="WP_086246473.1">
    <property type="nucleotide sequence ID" value="NZ_CP018791.1"/>
</dbReference>
<organism evidence="1 2">
    <name type="scientific">Campylobacter vicugnae</name>
    <dbReference type="NCBI Taxonomy" id="1660076"/>
    <lineage>
        <taxon>Bacteria</taxon>
        <taxon>Pseudomonadati</taxon>
        <taxon>Campylobacterota</taxon>
        <taxon>Epsilonproteobacteria</taxon>
        <taxon>Campylobacterales</taxon>
        <taxon>Campylobacteraceae</taxon>
        <taxon>Campylobacter</taxon>
    </lineage>
</organism>
<name>A0A1X9T171_9BACT</name>
<accession>A0A1X9T171</accession>